<protein>
    <recommendedName>
        <fullName evidence="9">PurM-like C-terminal domain-containing protein</fullName>
    </recommendedName>
</protein>
<dbReference type="Pfam" id="PF02769">
    <property type="entry name" value="AIRS_C"/>
    <property type="match status" value="1"/>
</dbReference>
<dbReference type="EMBL" id="LAZR01001137">
    <property type="protein sequence ID" value="KKN50052.1"/>
    <property type="molecule type" value="Genomic_DNA"/>
</dbReference>
<dbReference type="Pfam" id="PF00586">
    <property type="entry name" value="AIRS"/>
    <property type="match status" value="1"/>
</dbReference>
<evidence type="ECO:0000256" key="4">
    <source>
        <dbReference type="ARBA" id="ARBA00022840"/>
    </source>
</evidence>
<evidence type="ECO:0000313" key="8">
    <source>
        <dbReference type="EMBL" id="KKN50052.1"/>
    </source>
</evidence>
<gene>
    <name evidence="8" type="ORF">LCGC14_0636780</name>
</gene>
<keyword evidence="2" id="KW-0547">Nucleotide-binding</keyword>
<keyword evidence="4" id="KW-0067">ATP-binding</keyword>
<dbReference type="Gene3D" id="3.90.650.10">
    <property type="entry name" value="PurM-like C-terminal domain"/>
    <property type="match status" value="1"/>
</dbReference>
<dbReference type="Gene3D" id="3.30.1330.10">
    <property type="entry name" value="PurM-like, N-terminal domain"/>
    <property type="match status" value="1"/>
</dbReference>
<dbReference type="GO" id="GO:0005737">
    <property type="term" value="C:cytoplasm"/>
    <property type="evidence" value="ECO:0007669"/>
    <property type="project" value="TreeGrafter"/>
</dbReference>
<keyword evidence="5" id="KW-0711">Selenium</keyword>
<evidence type="ECO:0008006" key="9">
    <source>
        <dbReference type="Google" id="ProtNLM"/>
    </source>
</evidence>
<dbReference type="GO" id="GO:0004756">
    <property type="term" value="F:selenide, water dikinase activity"/>
    <property type="evidence" value="ECO:0007669"/>
    <property type="project" value="TreeGrafter"/>
</dbReference>
<dbReference type="PANTHER" id="PTHR10256:SF0">
    <property type="entry name" value="INACTIVE SELENIDE, WATER DIKINASE-LIKE PROTEIN-RELATED"/>
    <property type="match status" value="1"/>
</dbReference>
<dbReference type="InterPro" id="IPR016188">
    <property type="entry name" value="PurM-like_N"/>
</dbReference>
<evidence type="ECO:0000256" key="3">
    <source>
        <dbReference type="ARBA" id="ARBA00022777"/>
    </source>
</evidence>
<sequence>MRNVGLTYDIEDAAIVPVPNTDLSLVKNIDILTPIVDEPEIMGEISACNVTNDLFAMNVPEISGMLVFLGINKNTPMEIAEGILRGIKYFMEEKINSKVVGGHTIYSEWPLIGGEASGFVDNTRIIRKHGVKDGDKLILTKPIGLQPIMAAYRILKDIPEMLETYSEKQLRKSIKLAIKIMTTSNQDVVKSIHSFDDFSFIHAMTDVTGFGLAGHLSEMLQNSNLSALIETTPSIKFSEALSADLGYNFDESKCAETAGGMLIAIDPSKTEEFSKALSNRGISNWCVGTIDKVSPGLVRISENVKNIEITKY</sequence>
<dbReference type="SUPFAM" id="SSF56042">
    <property type="entry name" value="PurM C-terminal domain-like"/>
    <property type="match status" value="1"/>
</dbReference>
<accession>A0A0F9RJP1</accession>
<dbReference type="InterPro" id="IPR010918">
    <property type="entry name" value="PurM-like_C_dom"/>
</dbReference>
<feature type="domain" description="PurM-like C-terminal" evidence="7">
    <location>
        <begin position="132"/>
        <end position="292"/>
    </location>
</feature>
<keyword evidence="3" id="KW-0418">Kinase</keyword>
<dbReference type="SUPFAM" id="SSF55326">
    <property type="entry name" value="PurM N-terminal domain-like"/>
    <property type="match status" value="1"/>
</dbReference>
<evidence type="ECO:0000259" key="6">
    <source>
        <dbReference type="Pfam" id="PF00586"/>
    </source>
</evidence>
<comment type="caution">
    <text evidence="8">The sequence shown here is derived from an EMBL/GenBank/DDBJ whole genome shotgun (WGS) entry which is preliminary data.</text>
</comment>
<dbReference type="AlphaFoldDB" id="A0A0F9RJP1"/>
<evidence type="ECO:0000256" key="2">
    <source>
        <dbReference type="ARBA" id="ARBA00022741"/>
    </source>
</evidence>
<organism evidence="8">
    <name type="scientific">marine sediment metagenome</name>
    <dbReference type="NCBI Taxonomy" id="412755"/>
    <lineage>
        <taxon>unclassified sequences</taxon>
        <taxon>metagenomes</taxon>
        <taxon>ecological metagenomes</taxon>
    </lineage>
</organism>
<dbReference type="GO" id="GO:0016260">
    <property type="term" value="P:selenocysteine biosynthetic process"/>
    <property type="evidence" value="ECO:0007669"/>
    <property type="project" value="TreeGrafter"/>
</dbReference>
<reference evidence="8" key="1">
    <citation type="journal article" date="2015" name="Nature">
        <title>Complex archaea that bridge the gap between prokaryotes and eukaryotes.</title>
        <authorList>
            <person name="Spang A."/>
            <person name="Saw J.H."/>
            <person name="Jorgensen S.L."/>
            <person name="Zaremba-Niedzwiedzka K."/>
            <person name="Martijn J."/>
            <person name="Lind A.E."/>
            <person name="van Eijk R."/>
            <person name="Schleper C."/>
            <person name="Guy L."/>
            <person name="Ettema T.J."/>
        </authorList>
    </citation>
    <scope>NUCLEOTIDE SEQUENCE</scope>
</reference>
<name>A0A0F9RJP1_9ZZZZ</name>
<dbReference type="GO" id="GO:0005524">
    <property type="term" value="F:ATP binding"/>
    <property type="evidence" value="ECO:0007669"/>
    <property type="project" value="UniProtKB-KW"/>
</dbReference>
<dbReference type="InterPro" id="IPR004536">
    <property type="entry name" value="SPS/SelD"/>
</dbReference>
<evidence type="ECO:0000256" key="5">
    <source>
        <dbReference type="ARBA" id="ARBA00023266"/>
    </source>
</evidence>
<dbReference type="InterPro" id="IPR036676">
    <property type="entry name" value="PurM-like_C_sf"/>
</dbReference>
<proteinExistence type="predicted"/>
<dbReference type="InterPro" id="IPR036921">
    <property type="entry name" value="PurM-like_N_sf"/>
</dbReference>
<dbReference type="PANTHER" id="PTHR10256">
    <property type="entry name" value="SELENIDE, WATER DIKINASE"/>
    <property type="match status" value="1"/>
</dbReference>
<dbReference type="NCBIfam" id="TIGR00476">
    <property type="entry name" value="selD"/>
    <property type="match status" value="1"/>
</dbReference>
<feature type="domain" description="PurM-like N-terminal" evidence="6">
    <location>
        <begin position="11"/>
        <end position="119"/>
    </location>
</feature>
<evidence type="ECO:0000256" key="1">
    <source>
        <dbReference type="ARBA" id="ARBA00022679"/>
    </source>
</evidence>
<keyword evidence="1" id="KW-0808">Transferase</keyword>
<evidence type="ECO:0000259" key="7">
    <source>
        <dbReference type="Pfam" id="PF02769"/>
    </source>
</evidence>